<dbReference type="Gene3D" id="3.90.175.10">
    <property type="entry name" value="Diphtheria Toxin, domain 1"/>
    <property type="match status" value="1"/>
</dbReference>
<protein>
    <submittedName>
        <fullName evidence="1">Uncharacterized protein</fullName>
    </submittedName>
</protein>
<comment type="caution">
    <text evidence="1">The sequence shown here is derived from an EMBL/GenBank/DDBJ whole genome shotgun (WGS) entry which is preliminary data.</text>
</comment>
<reference evidence="1 2" key="1">
    <citation type="submission" date="2022-02" db="EMBL/GenBank/DDBJ databases">
        <title>Description of Brenneria tiliae sp. nov. isolated from symptomatic Tilia x moltkei and Tilia x europaea trees in the UK.</title>
        <authorList>
            <person name="Kile H."/>
        </authorList>
    </citation>
    <scope>NUCLEOTIDE SEQUENCE [LARGE SCALE GENOMIC DNA]</scope>
    <source>
        <strain evidence="1 2">MC1SB4.1</strain>
    </source>
</reference>
<name>A0ABT0MZY1_9GAMM</name>
<dbReference type="SUPFAM" id="SSF56399">
    <property type="entry name" value="ADP-ribosylation"/>
    <property type="match status" value="1"/>
</dbReference>
<gene>
    <name evidence="1" type="ORF">MFP26_21915</name>
</gene>
<evidence type="ECO:0000313" key="1">
    <source>
        <dbReference type="EMBL" id="MCL2895332.1"/>
    </source>
</evidence>
<sequence length="186" mass="21511">MDSVNSAATEWLGFHGTSLESARGIVHGNYRISTEESEWLGHGAYFFIAGLNEPRTKAMEWAKFRSWDKTTRTRKYARYAVLQSKILTATHLDLDDPDDQRIFEAVREKCTKRMRDEVFRGLALENDCYLANFAMSYLGLDALVRKEAIQTRVDQPKTRIPNCRIMCVKFPDRCVSEHRIIEKGKI</sequence>
<organism evidence="1 2">
    <name type="scientific">Brenneria tiliae</name>
    <dbReference type="NCBI Taxonomy" id="2914984"/>
    <lineage>
        <taxon>Bacteria</taxon>
        <taxon>Pseudomonadati</taxon>
        <taxon>Pseudomonadota</taxon>
        <taxon>Gammaproteobacteria</taxon>
        <taxon>Enterobacterales</taxon>
        <taxon>Pectobacteriaceae</taxon>
        <taxon>Brenneria</taxon>
    </lineage>
</organism>
<accession>A0ABT0MZY1</accession>
<proteinExistence type="predicted"/>
<evidence type="ECO:0000313" key="2">
    <source>
        <dbReference type="Proteomes" id="UP001203069"/>
    </source>
</evidence>
<dbReference type="Proteomes" id="UP001203069">
    <property type="component" value="Unassembled WGS sequence"/>
</dbReference>
<keyword evidence="2" id="KW-1185">Reference proteome</keyword>
<dbReference type="EMBL" id="JAKPBZ010000116">
    <property type="protein sequence ID" value="MCL2895332.1"/>
    <property type="molecule type" value="Genomic_DNA"/>
</dbReference>
<dbReference type="RefSeq" id="WP_249246317.1">
    <property type="nucleotide sequence ID" value="NZ_JAKPBZ010000116.1"/>
</dbReference>